<organism evidence="1 2">
    <name type="scientific">Trichogramma brassicae</name>
    <dbReference type="NCBI Taxonomy" id="86971"/>
    <lineage>
        <taxon>Eukaryota</taxon>
        <taxon>Metazoa</taxon>
        <taxon>Ecdysozoa</taxon>
        <taxon>Arthropoda</taxon>
        <taxon>Hexapoda</taxon>
        <taxon>Insecta</taxon>
        <taxon>Pterygota</taxon>
        <taxon>Neoptera</taxon>
        <taxon>Endopterygota</taxon>
        <taxon>Hymenoptera</taxon>
        <taxon>Apocrita</taxon>
        <taxon>Proctotrupomorpha</taxon>
        <taxon>Chalcidoidea</taxon>
        <taxon>Trichogrammatidae</taxon>
        <taxon>Trichogramma</taxon>
    </lineage>
</organism>
<evidence type="ECO:0000313" key="2">
    <source>
        <dbReference type="Proteomes" id="UP000479190"/>
    </source>
</evidence>
<sequence length="166" mass="18915">MSVPIDERRSRLMIFIVTASSVVRLHFTQRSDLQKIFGSHKYARATFQYTGLRQEPTTPSRVTIASYCKELEKIHLFGFGYVKLKKYRHGKIRISRGSKQVGQLVDTHRATASLAISDCIQKTLVTCCDTSFTMSIKPWLGHRQHLHTASSDSVAPMDSQRSVERQ</sequence>
<proteinExistence type="predicted"/>
<evidence type="ECO:0000313" key="1">
    <source>
        <dbReference type="EMBL" id="CAB0041332.1"/>
    </source>
</evidence>
<gene>
    <name evidence="1" type="ORF">TBRA_LOCUS13004</name>
</gene>
<accession>A0A6H5IW36</accession>
<protein>
    <submittedName>
        <fullName evidence="1">Uncharacterized protein</fullName>
    </submittedName>
</protein>
<dbReference type="Proteomes" id="UP000479190">
    <property type="component" value="Unassembled WGS sequence"/>
</dbReference>
<reference evidence="1 2" key="1">
    <citation type="submission" date="2020-02" db="EMBL/GenBank/DDBJ databases">
        <authorList>
            <person name="Ferguson B K."/>
        </authorList>
    </citation>
    <scope>NUCLEOTIDE SEQUENCE [LARGE SCALE GENOMIC DNA]</scope>
</reference>
<dbReference type="AlphaFoldDB" id="A0A6H5IW36"/>
<name>A0A6H5IW36_9HYME</name>
<dbReference type="EMBL" id="CADCXV010001108">
    <property type="protein sequence ID" value="CAB0041332.1"/>
    <property type="molecule type" value="Genomic_DNA"/>
</dbReference>
<keyword evidence="2" id="KW-1185">Reference proteome</keyword>